<dbReference type="SUPFAM" id="SSF103473">
    <property type="entry name" value="MFS general substrate transporter"/>
    <property type="match status" value="1"/>
</dbReference>
<dbReference type="PANTHER" id="PTHR23501:SF198">
    <property type="entry name" value="AZOLE RESISTANCE PROTEIN 1-RELATED"/>
    <property type="match status" value="1"/>
</dbReference>
<evidence type="ECO:0000313" key="6">
    <source>
        <dbReference type="EMBL" id="WEW58677.1"/>
    </source>
</evidence>
<evidence type="ECO:0000256" key="1">
    <source>
        <dbReference type="ARBA" id="ARBA00004141"/>
    </source>
</evidence>
<keyword evidence="2 5" id="KW-0812">Transmembrane</keyword>
<feature type="transmembrane region" description="Helical" evidence="5">
    <location>
        <begin position="119"/>
        <end position="144"/>
    </location>
</feature>
<dbReference type="Proteomes" id="UP001219355">
    <property type="component" value="Chromosome 2"/>
</dbReference>
<evidence type="ECO:0000256" key="5">
    <source>
        <dbReference type="SAM" id="Phobius"/>
    </source>
</evidence>
<keyword evidence="4 5" id="KW-0472">Membrane</keyword>
<dbReference type="PANTHER" id="PTHR23501">
    <property type="entry name" value="MAJOR FACILITATOR SUPERFAMILY"/>
    <property type="match status" value="1"/>
</dbReference>
<keyword evidence="3 5" id="KW-1133">Transmembrane helix</keyword>
<evidence type="ECO:0000256" key="2">
    <source>
        <dbReference type="ARBA" id="ARBA00022692"/>
    </source>
</evidence>
<dbReference type="EMBL" id="CP120628">
    <property type="protein sequence ID" value="WEW58677.1"/>
    <property type="molecule type" value="Genomic_DNA"/>
</dbReference>
<dbReference type="GO" id="GO:0005886">
    <property type="term" value="C:plasma membrane"/>
    <property type="evidence" value="ECO:0007669"/>
    <property type="project" value="TreeGrafter"/>
</dbReference>
<proteinExistence type="predicted"/>
<dbReference type="Gene3D" id="1.20.1250.20">
    <property type="entry name" value="MFS general substrate transporter like domains"/>
    <property type="match status" value="1"/>
</dbReference>
<feature type="transmembrane region" description="Helical" evidence="5">
    <location>
        <begin position="41"/>
        <end position="66"/>
    </location>
</feature>
<evidence type="ECO:0000256" key="3">
    <source>
        <dbReference type="ARBA" id="ARBA00022989"/>
    </source>
</evidence>
<dbReference type="AlphaFoldDB" id="A0AAF0IJ89"/>
<comment type="subcellular location">
    <subcellularLocation>
        <location evidence="1">Membrane</location>
        <topology evidence="1">Multi-pass membrane protein</topology>
    </subcellularLocation>
</comment>
<dbReference type="GO" id="GO:0022857">
    <property type="term" value="F:transmembrane transporter activity"/>
    <property type="evidence" value="ECO:0007669"/>
    <property type="project" value="TreeGrafter"/>
</dbReference>
<accession>A0AAF0IJ89</accession>
<dbReference type="InterPro" id="IPR036259">
    <property type="entry name" value="MFS_trans_sf"/>
</dbReference>
<reference evidence="6" key="1">
    <citation type="submission" date="2023-03" db="EMBL/GenBank/DDBJ databases">
        <title>Emydomyces testavorans Genome Sequence.</title>
        <authorList>
            <person name="Hoyer L."/>
        </authorList>
    </citation>
    <scope>NUCLEOTIDE SEQUENCE</scope>
    <source>
        <strain evidence="6">16-2883</strain>
    </source>
</reference>
<evidence type="ECO:0000313" key="7">
    <source>
        <dbReference type="Proteomes" id="UP001219355"/>
    </source>
</evidence>
<feature type="transmembrane region" description="Helical" evidence="5">
    <location>
        <begin position="192"/>
        <end position="209"/>
    </location>
</feature>
<evidence type="ECO:0000256" key="4">
    <source>
        <dbReference type="ARBA" id="ARBA00023136"/>
    </source>
</evidence>
<name>A0AAF0IJ89_9EURO</name>
<protein>
    <submittedName>
        <fullName evidence="6">Uncharacterized protein</fullName>
    </submittedName>
</protein>
<organism evidence="6 7">
    <name type="scientific">Emydomyces testavorans</name>
    <dbReference type="NCBI Taxonomy" id="2070801"/>
    <lineage>
        <taxon>Eukaryota</taxon>
        <taxon>Fungi</taxon>
        <taxon>Dikarya</taxon>
        <taxon>Ascomycota</taxon>
        <taxon>Pezizomycotina</taxon>
        <taxon>Eurotiomycetes</taxon>
        <taxon>Eurotiomycetidae</taxon>
        <taxon>Onygenales</taxon>
        <taxon>Nannizziopsiaceae</taxon>
        <taxon>Emydomyces</taxon>
    </lineage>
</organism>
<sequence>MGFYIHVYYLPIYFQTVKGSNPEKSGLDVVAYQASNTGTSLVVGLLVAVIGWYVPFVWFGAVAFVIGSGLLFTVDMDSHTATLVGYQIITGLGKGASVQIPYVAAQVVSNKKDMSSTNAIMIFFHSIGGTLSLAVGETIFLASLRRNLPIEAPLVNPAAIMKAGPTNLRNTVPPDQLKGVLKAYTTSLKNTFISPIVTGSIAFLCSLLLEWRSVKRMTVAHP</sequence>
<gene>
    <name evidence="6" type="ORF">PRK78_004145</name>
</gene>
<keyword evidence="7" id="KW-1185">Reference proteome</keyword>